<keyword evidence="4" id="KW-1185">Reference proteome</keyword>
<name>A0ABU9C2C8_9BURK</name>
<dbReference type="RefSeq" id="WP_341396968.1">
    <property type="nucleotide sequence ID" value="NZ_JBBUTI010000001.1"/>
</dbReference>
<dbReference type="CDD" id="cd06193">
    <property type="entry name" value="siderophore_interacting"/>
    <property type="match status" value="1"/>
</dbReference>
<evidence type="ECO:0000256" key="1">
    <source>
        <dbReference type="ARBA" id="ARBA00035644"/>
    </source>
</evidence>
<dbReference type="Gene3D" id="2.40.30.10">
    <property type="entry name" value="Translation factors"/>
    <property type="match status" value="1"/>
</dbReference>
<dbReference type="Proteomes" id="UP001379945">
    <property type="component" value="Unassembled WGS sequence"/>
</dbReference>
<proteinExistence type="inferred from homology"/>
<dbReference type="Gene3D" id="3.40.50.80">
    <property type="entry name" value="Nucleotide-binding domain of ferredoxin-NADP reductase (FNR) module"/>
    <property type="match status" value="1"/>
</dbReference>
<dbReference type="InterPro" id="IPR017927">
    <property type="entry name" value="FAD-bd_FR_type"/>
</dbReference>
<dbReference type="InterPro" id="IPR039374">
    <property type="entry name" value="SIP_fam"/>
</dbReference>
<sequence>MREDTHAPARRVERVRHELKRRDLTVLRVTDLSPHVRSITLHGADMADFISASFDDHVKVIWPTPEGAEPVRRDYTPRRFDTTTGELDIEFTLHGDGPAAAWAAQAQPGQPLMVGGPRGSFIIPLDYDWHLLVGDLSALPAIARRLEELPAGARVTVLADVAPEDRRALPSRAQVSLTWVDGTSALLAAARALTLPDGEGYAWCAGEAAAMTALRAVLVNEKGVRKDQIRAAAYWKPGAADHHGSIED</sequence>
<reference evidence="3 4" key="1">
    <citation type="submission" date="2024-04" db="EMBL/GenBank/DDBJ databases">
        <title>Novel species of the genus Ideonella isolated from streams.</title>
        <authorList>
            <person name="Lu H."/>
        </authorList>
    </citation>
    <scope>NUCLEOTIDE SEQUENCE [LARGE SCALE GENOMIC DNA]</scope>
    <source>
        <strain evidence="3 4">LYT19W</strain>
    </source>
</reference>
<dbReference type="InterPro" id="IPR039261">
    <property type="entry name" value="FNR_nucleotide-bd"/>
</dbReference>
<evidence type="ECO:0000259" key="2">
    <source>
        <dbReference type="PROSITE" id="PS51384"/>
    </source>
</evidence>
<gene>
    <name evidence="3" type="ORF">AACH00_00445</name>
</gene>
<dbReference type="PANTHER" id="PTHR30157">
    <property type="entry name" value="FERRIC REDUCTASE, NADPH-DEPENDENT"/>
    <property type="match status" value="1"/>
</dbReference>
<dbReference type="InterPro" id="IPR013113">
    <property type="entry name" value="SIP_FAD-bd"/>
</dbReference>
<protein>
    <submittedName>
        <fullName evidence="3">Siderophore-interacting protein</fullName>
    </submittedName>
</protein>
<accession>A0ABU9C2C8</accession>
<dbReference type="PROSITE" id="PS51384">
    <property type="entry name" value="FAD_FR"/>
    <property type="match status" value="1"/>
</dbReference>
<dbReference type="Pfam" id="PF04954">
    <property type="entry name" value="SIP"/>
    <property type="match status" value="1"/>
</dbReference>
<dbReference type="Pfam" id="PF08021">
    <property type="entry name" value="FAD_binding_9"/>
    <property type="match status" value="1"/>
</dbReference>
<feature type="domain" description="FAD-binding FR-type" evidence="2">
    <location>
        <begin position="19"/>
        <end position="124"/>
    </location>
</feature>
<dbReference type="EMBL" id="JBBUTI010000001">
    <property type="protein sequence ID" value="MEK8044807.1"/>
    <property type="molecule type" value="Genomic_DNA"/>
</dbReference>
<evidence type="ECO:0000313" key="3">
    <source>
        <dbReference type="EMBL" id="MEK8044807.1"/>
    </source>
</evidence>
<dbReference type="SUPFAM" id="SSF63380">
    <property type="entry name" value="Riboflavin synthase domain-like"/>
    <property type="match status" value="1"/>
</dbReference>
<organism evidence="3 4">
    <name type="scientific">Ideonella margarita</name>
    <dbReference type="NCBI Taxonomy" id="2984191"/>
    <lineage>
        <taxon>Bacteria</taxon>
        <taxon>Pseudomonadati</taxon>
        <taxon>Pseudomonadota</taxon>
        <taxon>Betaproteobacteria</taxon>
        <taxon>Burkholderiales</taxon>
        <taxon>Sphaerotilaceae</taxon>
        <taxon>Ideonella</taxon>
    </lineage>
</organism>
<dbReference type="InterPro" id="IPR007037">
    <property type="entry name" value="SIP_rossman_dom"/>
</dbReference>
<evidence type="ECO:0000313" key="4">
    <source>
        <dbReference type="Proteomes" id="UP001379945"/>
    </source>
</evidence>
<dbReference type="InterPro" id="IPR017938">
    <property type="entry name" value="Riboflavin_synthase-like_b-brl"/>
</dbReference>
<dbReference type="PANTHER" id="PTHR30157:SF0">
    <property type="entry name" value="NADPH-DEPENDENT FERRIC-CHELATE REDUCTASE"/>
    <property type="match status" value="1"/>
</dbReference>
<comment type="similarity">
    <text evidence="1">Belongs to the SIP oxidoreductase family.</text>
</comment>
<comment type="caution">
    <text evidence="3">The sequence shown here is derived from an EMBL/GenBank/DDBJ whole genome shotgun (WGS) entry which is preliminary data.</text>
</comment>